<sequence length="146" mass="15855">MASPPQRARMAAMQAAVTLLRLRHFSTGYDLVVPACTHAPHAKLRSNIFYIDNDTMDFASDIDFASPHSPLPPHPSLGRHLVVCGGVITTAHSHSNSPIFALAECDASVAHAHRILRLSPSRHLCADEFLSVVPDHLPLWPRTGVG</sequence>
<organism evidence="1 2">
    <name type="scientific">Cymbomonas tetramitiformis</name>
    <dbReference type="NCBI Taxonomy" id="36881"/>
    <lineage>
        <taxon>Eukaryota</taxon>
        <taxon>Viridiplantae</taxon>
        <taxon>Chlorophyta</taxon>
        <taxon>Pyramimonadophyceae</taxon>
        <taxon>Pyramimonadales</taxon>
        <taxon>Pyramimonadaceae</taxon>
        <taxon>Cymbomonas</taxon>
    </lineage>
</organism>
<gene>
    <name evidence="1" type="ORF">CYMTET_47802</name>
</gene>
<dbReference type="EMBL" id="LGRX02033156">
    <property type="protein sequence ID" value="KAK3242514.1"/>
    <property type="molecule type" value="Genomic_DNA"/>
</dbReference>
<proteinExistence type="predicted"/>
<evidence type="ECO:0000313" key="1">
    <source>
        <dbReference type="EMBL" id="KAK3242514.1"/>
    </source>
</evidence>
<reference evidence="1 2" key="1">
    <citation type="journal article" date="2015" name="Genome Biol. Evol.">
        <title>Comparative Genomics of a Bacterivorous Green Alga Reveals Evolutionary Causalities and Consequences of Phago-Mixotrophic Mode of Nutrition.</title>
        <authorList>
            <person name="Burns J.A."/>
            <person name="Paasch A."/>
            <person name="Narechania A."/>
            <person name="Kim E."/>
        </authorList>
    </citation>
    <scope>NUCLEOTIDE SEQUENCE [LARGE SCALE GENOMIC DNA]</scope>
    <source>
        <strain evidence="1 2">PLY_AMNH</strain>
    </source>
</reference>
<dbReference type="AlphaFoldDB" id="A0AAE0EW95"/>
<name>A0AAE0EW95_9CHLO</name>
<evidence type="ECO:0000313" key="2">
    <source>
        <dbReference type="Proteomes" id="UP001190700"/>
    </source>
</evidence>
<protein>
    <submittedName>
        <fullName evidence="1">Uncharacterized protein</fullName>
    </submittedName>
</protein>
<accession>A0AAE0EW95</accession>
<comment type="caution">
    <text evidence="1">The sequence shown here is derived from an EMBL/GenBank/DDBJ whole genome shotgun (WGS) entry which is preliminary data.</text>
</comment>
<keyword evidence="2" id="KW-1185">Reference proteome</keyword>
<dbReference type="Proteomes" id="UP001190700">
    <property type="component" value="Unassembled WGS sequence"/>
</dbReference>